<dbReference type="PRINTS" id="PR00301">
    <property type="entry name" value="HEATSHOCK70"/>
</dbReference>
<dbReference type="Pfam" id="PF00012">
    <property type="entry name" value="HSP70"/>
    <property type="match status" value="2"/>
</dbReference>
<proteinExistence type="inferred from homology"/>
<dbReference type="CDD" id="cd24028">
    <property type="entry name" value="ASKHA_NBD_HSP70_HSPA1-like"/>
    <property type="match status" value="1"/>
</dbReference>
<dbReference type="GO" id="GO:0140662">
    <property type="term" value="F:ATP-dependent protein folding chaperone"/>
    <property type="evidence" value="ECO:0007669"/>
    <property type="project" value="InterPro"/>
</dbReference>
<evidence type="ECO:0008006" key="8">
    <source>
        <dbReference type="Google" id="ProtNLM"/>
    </source>
</evidence>
<evidence type="ECO:0000256" key="2">
    <source>
        <dbReference type="ARBA" id="ARBA00022741"/>
    </source>
</evidence>
<dbReference type="InterPro" id="IPR013126">
    <property type="entry name" value="Hsp_70_fam"/>
</dbReference>
<dbReference type="EMBL" id="CAJFDH010000001">
    <property type="protein sequence ID" value="CAD5207434.1"/>
    <property type="molecule type" value="Genomic_DNA"/>
</dbReference>
<dbReference type="Proteomes" id="UP000614601">
    <property type="component" value="Unassembled WGS sequence"/>
</dbReference>
<evidence type="ECO:0000256" key="4">
    <source>
        <dbReference type="RuleBase" id="RU003322"/>
    </source>
</evidence>
<dbReference type="Gene3D" id="3.90.640.10">
    <property type="entry name" value="Actin, Chain A, domain 4"/>
    <property type="match status" value="1"/>
</dbReference>
<keyword evidence="2 4" id="KW-0547">Nucleotide-binding</keyword>
<dbReference type="InterPro" id="IPR043129">
    <property type="entry name" value="ATPase_NBD"/>
</dbReference>
<evidence type="ECO:0000313" key="7">
    <source>
        <dbReference type="Proteomes" id="UP000614601"/>
    </source>
</evidence>
<evidence type="ECO:0000256" key="5">
    <source>
        <dbReference type="SAM" id="Coils"/>
    </source>
</evidence>
<gene>
    <name evidence="6" type="ORF">BOKJ2_LOCUS2118</name>
</gene>
<dbReference type="Gene3D" id="3.30.420.40">
    <property type="match status" value="4"/>
</dbReference>
<dbReference type="GO" id="GO:0005524">
    <property type="term" value="F:ATP binding"/>
    <property type="evidence" value="ECO:0007669"/>
    <property type="project" value="UniProtKB-KW"/>
</dbReference>
<dbReference type="OrthoDB" id="2401965at2759"/>
<keyword evidence="3 4" id="KW-0067">ATP-binding</keyword>
<accession>A0A811JWD7</accession>
<comment type="similarity">
    <text evidence="1 4">Belongs to the heat shock protein 70 family.</text>
</comment>
<keyword evidence="7" id="KW-1185">Reference proteome</keyword>
<dbReference type="PANTHER" id="PTHR19375">
    <property type="entry name" value="HEAT SHOCK PROTEIN 70KDA"/>
    <property type="match status" value="1"/>
</dbReference>
<dbReference type="Proteomes" id="UP000783686">
    <property type="component" value="Unassembled WGS sequence"/>
</dbReference>
<dbReference type="AlphaFoldDB" id="A0A811JWD7"/>
<sequence>MSYVIGIDLGLSSSSVAIYCDGKVKTLSNIFGNFTTPSCVAFNNSDCLVGEAAVGQATRNPANTLFNAKRLIGRFFNEVRDEVKSWPYRVVDIGNGFCYQVEYKGEVTFYTPEQITATILSELKAIAEYFCHTVKDAVITVPAHFKQPQVLATVEAAKMAGLNVLRIINEPTATAIAYTYNRSWADYSSSSTAHSNPAGYGNPSTDHNSPQTFKNMLIYDLEEDTFDASVITVKDLILDDARSQEMGQQLYVQLSNKTRTKQYELKATSGNGHLGTNDFVTRLMDYLIDEFQTKYNKDLSFEIESLFDGEDFYTTISRVRFESLIVDLLNDTLEAVKYVLNASKLLKRDIHEVLLVGTQMPMVKQLIFKFFAGHLYTFDTNLEQAVAHGAAIQAAVLSAKHEHRLPDIRIFDQANAPVVGVGVLVEPDHTNILCQVKQSGFKNTPVRPFSITLNIDHYGMLTTRAVVHITGSETNVTVTNVNANEYDVCSKKMDHFRRLKGLEERAKKMNRQSKLVVDKCSTAISDLASCPRRVTEGEVAKLEAQLNQAFLAEAEAKKKVRFSHSEAES</sequence>
<reference evidence="6" key="1">
    <citation type="submission" date="2020-09" db="EMBL/GenBank/DDBJ databases">
        <authorList>
            <person name="Kikuchi T."/>
        </authorList>
    </citation>
    <scope>NUCLEOTIDE SEQUENCE</scope>
    <source>
        <strain evidence="6">SH1</strain>
    </source>
</reference>
<evidence type="ECO:0000256" key="1">
    <source>
        <dbReference type="ARBA" id="ARBA00007381"/>
    </source>
</evidence>
<keyword evidence="5" id="KW-0175">Coiled coil</keyword>
<dbReference type="SUPFAM" id="SSF53067">
    <property type="entry name" value="Actin-like ATPase domain"/>
    <property type="match status" value="2"/>
</dbReference>
<dbReference type="EMBL" id="CAJFCW020000001">
    <property type="protein sequence ID" value="CAG9085623.1"/>
    <property type="molecule type" value="Genomic_DNA"/>
</dbReference>
<comment type="caution">
    <text evidence="6">The sequence shown here is derived from an EMBL/GenBank/DDBJ whole genome shotgun (WGS) entry which is preliminary data.</text>
</comment>
<evidence type="ECO:0000256" key="3">
    <source>
        <dbReference type="ARBA" id="ARBA00022840"/>
    </source>
</evidence>
<name>A0A811JWD7_9BILA</name>
<evidence type="ECO:0000313" key="6">
    <source>
        <dbReference type="EMBL" id="CAD5207434.1"/>
    </source>
</evidence>
<feature type="coiled-coil region" evidence="5">
    <location>
        <begin position="492"/>
        <end position="559"/>
    </location>
</feature>
<protein>
    <recommendedName>
        <fullName evidence="8">DnaK protein</fullName>
    </recommendedName>
</protein>
<organism evidence="6 7">
    <name type="scientific">Bursaphelenchus okinawaensis</name>
    <dbReference type="NCBI Taxonomy" id="465554"/>
    <lineage>
        <taxon>Eukaryota</taxon>
        <taxon>Metazoa</taxon>
        <taxon>Ecdysozoa</taxon>
        <taxon>Nematoda</taxon>
        <taxon>Chromadorea</taxon>
        <taxon>Rhabditida</taxon>
        <taxon>Tylenchina</taxon>
        <taxon>Tylenchomorpha</taxon>
        <taxon>Aphelenchoidea</taxon>
        <taxon>Aphelenchoididae</taxon>
        <taxon>Bursaphelenchus</taxon>
    </lineage>
</organism>